<feature type="region of interest" description="Disordered" evidence="20">
    <location>
        <begin position="290"/>
        <end position="388"/>
    </location>
</feature>
<evidence type="ECO:0000313" key="24">
    <source>
        <dbReference type="Proteomes" id="UP000799439"/>
    </source>
</evidence>
<feature type="compositionally biased region" description="Polar residues" evidence="20">
    <location>
        <begin position="226"/>
        <end position="241"/>
    </location>
</feature>
<accession>A0A9P4MQ22</accession>
<dbReference type="PROSITE" id="PS50016">
    <property type="entry name" value="ZF_PHD_2"/>
    <property type="match status" value="1"/>
</dbReference>
<feature type="compositionally biased region" description="Polar residues" evidence="20">
    <location>
        <begin position="1152"/>
        <end position="1166"/>
    </location>
</feature>
<comment type="subcellular location">
    <subcellularLocation>
        <location evidence="3">Nucleus</location>
    </subcellularLocation>
</comment>
<dbReference type="SMART" id="SM00249">
    <property type="entry name" value="PHD"/>
    <property type="match status" value="1"/>
</dbReference>
<dbReference type="PANTHER" id="PTHR23123">
    <property type="entry name" value="PHD/F-BOX CONTAINING PROTEIN"/>
    <property type="match status" value="1"/>
</dbReference>
<dbReference type="InterPro" id="IPR001138">
    <property type="entry name" value="Zn2Cys6_DnaBD"/>
</dbReference>
<keyword evidence="24" id="KW-1185">Reference proteome</keyword>
<feature type="compositionally biased region" description="Basic and acidic residues" evidence="20">
    <location>
        <begin position="1218"/>
        <end position="1234"/>
    </location>
</feature>
<comment type="similarity">
    <text evidence="4">Belongs to the JHDM1 histone demethylase family.</text>
</comment>
<evidence type="ECO:0000256" key="12">
    <source>
        <dbReference type="ARBA" id="ARBA00023002"/>
    </source>
</evidence>
<dbReference type="InterPro" id="IPR013083">
    <property type="entry name" value="Znf_RING/FYVE/PHD"/>
</dbReference>
<keyword evidence="12" id="KW-0560">Oxidoreductase</keyword>
<dbReference type="GO" id="GO:0008270">
    <property type="term" value="F:zinc ion binding"/>
    <property type="evidence" value="ECO:0007669"/>
    <property type="project" value="UniProtKB-KW"/>
</dbReference>
<dbReference type="Pfam" id="PF02373">
    <property type="entry name" value="JmjC"/>
    <property type="match status" value="1"/>
</dbReference>
<feature type="compositionally biased region" description="Low complexity" evidence="20">
    <location>
        <begin position="334"/>
        <end position="347"/>
    </location>
</feature>
<evidence type="ECO:0000256" key="8">
    <source>
        <dbReference type="ARBA" id="ARBA00022771"/>
    </source>
</evidence>
<evidence type="ECO:0000256" key="9">
    <source>
        <dbReference type="ARBA" id="ARBA00022833"/>
    </source>
</evidence>
<keyword evidence="11" id="KW-0223">Dioxygenase</keyword>
<feature type="compositionally biased region" description="Polar residues" evidence="20">
    <location>
        <begin position="1461"/>
        <end position="1479"/>
    </location>
</feature>
<evidence type="ECO:0000256" key="5">
    <source>
        <dbReference type="ARBA" id="ARBA00013246"/>
    </source>
</evidence>
<keyword evidence="10" id="KW-0156">Chromatin regulator</keyword>
<evidence type="ECO:0000313" key="23">
    <source>
        <dbReference type="EMBL" id="KAF2157844.1"/>
    </source>
</evidence>
<dbReference type="Gene3D" id="3.30.40.10">
    <property type="entry name" value="Zinc/RING finger domain, C3HC4 (zinc finger)"/>
    <property type="match status" value="1"/>
</dbReference>
<comment type="caution">
    <text evidence="23">The sequence shown here is derived from an EMBL/GenBank/DDBJ whole genome shotgun (WGS) entry which is preliminary data.</text>
</comment>
<dbReference type="OrthoDB" id="5876800at2759"/>
<dbReference type="CDD" id="cd15517">
    <property type="entry name" value="PHD_TCF19_like"/>
    <property type="match status" value="1"/>
</dbReference>
<dbReference type="Gene3D" id="2.60.120.650">
    <property type="entry name" value="Cupin"/>
    <property type="match status" value="1"/>
</dbReference>
<dbReference type="GO" id="GO:0005634">
    <property type="term" value="C:nucleus"/>
    <property type="evidence" value="ECO:0007669"/>
    <property type="project" value="UniProtKB-SubCell"/>
</dbReference>
<protein>
    <recommendedName>
        <fullName evidence="6">JmjC domain-containing histone demethylation protein 1</fullName>
        <ecNumber evidence="5">1.14.11.27</ecNumber>
    </recommendedName>
    <alternativeName>
        <fullName evidence="17">[Histone-H3]-lysine-36 demethylase 1</fullName>
    </alternativeName>
</protein>
<evidence type="ECO:0000256" key="6">
    <source>
        <dbReference type="ARBA" id="ARBA00015153"/>
    </source>
</evidence>
<evidence type="ECO:0000256" key="7">
    <source>
        <dbReference type="ARBA" id="ARBA00022723"/>
    </source>
</evidence>
<feature type="compositionally biased region" description="Low complexity" evidence="20">
    <location>
        <begin position="1032"/>
        <end position="1050"/>
    </location>
</feature>
<feature type="region of interest" description="Disordered" evidence="20">
    <location>
        <begin position="15"/>
        <end position="39"/>
    </location>
</feature>
<evidence type="ECO:0000256" key="4">
    <source>
        <dbReference type="ARBA" id="ARBA00008037"/>
    </source>
</evidence>
<feature type="compositionally biased region" description="Low complexity" evidence="20">
    <location>
        <begin position="117"/>
        <end position="134"/>
    </location>
</feature>
<evidence type="ECO:0000256" key="19">
    <source>
        <dbReference type="PROSITE-ProRule" id="PRU00146"/>
    </source>
</evidence>
<dbReference type="InterPro" id="IPR019787">
    <property type="entry name" value="Znf_PHD-finger"/>
</dbReference>
<evidence type="ECO:0000256" key="1">
    <source>
        <dbReference type="ARBA" id="ARBA00001954"/>
    </source>
</evidence>
<proteinExistence type="inferred from homology"/>
<feature type="region of interest" description="Disordered" evidence="20">
    <location>
        <begin position="1008"/>
        <end position="1050"/>
    </location>
</feature>
<feature type="compositionally biased region" description="Basic and acidic residues" evidence="20">
    <location>
        <begin position="1008"/>
        <end position="1020"/>
    </location>
</feature>
<evidence type="ECO:0000256" key="11">
    <source>
        <dbReference type="ARBA" id="ARBA00022964"/>
    </source>
</evidence>
<feature type="compositionally biased region" description="Basic and acidic residues" evidence="20">
    <location>
        <begin position="1189"/>
        <end position="1203"/>
    </location>
</feature>
<evidence type="ECO:0000256" key="13">
    <source>
        <dbReference type="ARBA" id="ARBA00023004"/>
    </source>
</evidence>
<reference evidence="23" key="1">
    <citation type="journal article" date="2020" name="Stud. Mycol.">
        <title>101 Dothideomycetes genomes: a test case for predicting lifestyles and emergence of pathogens.</title>
        <authorList>
            <person name="Haridas S."/>
            <person name="Albert R."/>
            <person name="Binder M."/>
            <person name="Bloem J."/>
            <person name="Labutti K."/>
            <person name="Salamov A."/>
            <person name="Andreopoulos B."/>
            <person name="Baker S."/>
            <person name="Barry K."/>
            <person name="Bills G."/>
            <person name="Bluhm B."/>
            <person name="Cannon C."/>
            <person name="Castanera R."/>
            <person name="Culley D."/>
            <person name="Daum C."/>
            <person name="Ezra D."/>
            <person name="Gonzalez J."/>
            <person name="Henrissat B."/>
            <person name="Kuo A."/>
            <person name="Liang C."/>
            <person name="Lipzen A."/>
            <person name="Lutzoni F."/>
            <person name="Magnuson J."/>
            <person name="Mondo S."/>
            <person name="Nolan M."/>
            <person name="Ohm R."/>
            <person name="Pangilinan J."/>
            <person name="Park H.-J."/>
            <person name="Ramirez L."/>
            <person name="Alfaro M."/>
            <person name="Sun H."/>
            <person name="Tritt A."/>
            <person name="Yoshinaga Y."/>
            <person name="Zwiers L.-H."/>
            <person name="Turgeon B."/>
            <person name="Goodwin S."/>
            <person name="Spatafora J."/>
            <person name="Crous P."/>
            <person name="Grigoriev I."/>
        </authorList>
    </citation>
    <scope>NUCLEOTIDE SEQUENCE</scope>
    <source>
        <strain evidence="23">CBS 260.36</strain>
    </source>
</reference>
<dbReference type="Pfam" id="PF00628">
    <property type="entry name" value="PHD"/>
    <property type="match status" value="1"/>
</dbReference>
<feature type="compositionally biased region" description="Polar residues" evidence="20">
    <location>
        <begin position="1021"/>
        <end position="1031"/>
    </location>
</feature>
<feature type="domain" description="JmjC" evidence="22">
    <location>
        <begin position="672"/>
        <end position="826"/>
    </location>
</feature>
<feature type="region of interest" description="Disordered" evidence="20">
    <location>
        <begin position="1412"/>
        <end position="1605"/>
    </location>
</feature>
<evidence type="ECO:0000259" key="22">
    <source>
        <dbReference type="PROSITE" id="PS51184"/>
    </source>
</evidence>
<keyword evidence="15" id="KW-0804">Transcription</keyword>
<evidence type="ECO:0000256" key="20">
    <source>
        <dbReference type="SAM" id="MobiDB-lite"/>
    </source>
</evidence>
<feature type="compositionally biased region" description="Low complexity" evidence="20">
    <location>
        <begin position="1480"/>
        <end position="1491"/>
    </location>
</feature>
<keyword evidence="8 19" id="KW-0863">Zinc-finger</keyword>
<dbReference type="InterPro" id="IPR041070">
    <property type="entry name" value="JHD"/>
</dbReference>
<keyword evidence="14" id="KW-0805">Transcription regulation</keyword>
<evidence type="ECO:0000256" key="10">
    <source>
        <dbReference type="ARBA" id="ARBA00022853"/>
    </source>
</evidence>
<keyword evidence="7" id="KW-0479">Metal-binding</keyword>
<comment type="catalytic activity">
    <reaction evidence="18">
        <text>N(6),N(6)-dimethyl-L-lysyl(36)-[histone H3] + 2 2-oxoglutarate + 2 O2 = L-lysyl(36)-[histone H3] + 2 formaldehyde + 2 succinate + 2 CO2</text>
        <dbReference type="Rhea" id="RHEA:42032"/>
        <dbReference type="Rhea" id="RHEA-COMP:9785"/>
        <dbReference type="Rhea" id="RHEA-COMP:9787"/>
        <dbReference type="ChEBI" id="CHEBI:15379"/>
        <dbReference type="ChEBI" id="CHEBI:16526"/>
        <dbReference type="ChEBI" id="CHEBI:16810"/>
        <dbReference type="ChEBI" id="CHEBI:16842"/>
        <dbReference type="ChEBI" id="CHEBI:29969"/>
        <dbReference type="ChEBI" id="CHEBI:30031"/>
        <dbReference type="ChEBI" id="CHEBI:61976"/>
        <dbReference type="EC" id="1.14.11.27"/>
    </reaction>
</comment>
<feature type="compositionally biased region" description="Basic residues" evidence="20">
    <location>
        <begin position="319"/>
        <end position="333"/>
    </location>
</feature>
<dbReference type="PROSITE" id="PS51184">
    <property type="entry name" value="JMJC"/>
    <property type="match status" value="1"/>
</dbReference>
<evidence type="ECO:0000256" key="17">
    <source>
        <dbReference type="ARBA" id="ARBA00031083"/>
    </source>
</evidence>
<dbReference type="GO" id="GO:0000981">
    <property type="term" value="F:DNA-binding transcription factor activity, RNA polymerase II-specific"/>
    <property type="evidence" value="ECO:0007669"/>
    <property type="project" value="InterPro"/>
</dbReference>
<feature type="region of interest" description="Disordered" evidence="20">
    <location>
        <begin position="113"/>
        <end position="154"/>
    </location>
</feature>
<dbReference type="EC" id="1.14.11.27" evidence="5"/>
<dbReference type="GO" id="GO:0140680">
    <property type="term" value="F:histone H3K36me/H3K36me2 demethylase activity"/>
    <property type="evidence" value="ECO:0007669"/>
    <property type="project" value="UniProtKB-EC"/>
</dbReference>
<evidence type="ECO:0000256" key="18">
    <source>
        <dbReference type="ARBA" id="ARBA00047915"/>
    </source>
</evidence>
<feature type="domain" description="PHD-type" evidence="21">
    <location>
        <begin position="421"/>
        <end position="478"/>
    </location>
</feature>
<evidence type="ECO:0000256" key="16">
    <source>
        <dbReference type="ARBA" id="ARBA00023242"/>
    </source>
</evidence>
<comment type="cofactor">
    <cofactor evidence="1">
        <name>Fe(2+)</name>
        <dbReference type="ChEBI" id="CHEBI:29033"/>
    </cofactor>
</comment>
<keyword evidence="13" id="KW-0408">Iron</keyword>
<dbReference type="InterPro" id="IPR019786">
    <property type="entry name" value="Zinc_finger_PHD-type_CS"/>
</dbReference>
<dbReference type="InterPro" id="IPR001965">
    <property type="entry name" value="Znf_PHD"/>
</dbReference>
<feature type="compositionally biased region" description="Acidic residues" evidence="20">
    <location>
        <begin position="263"/>
        <end position="275"/>
    </location>
</feature>
<evidence type="ECO:0000256" key="3">
    <source>
        <dbReference type="ARBA" id="ARBA00004123"/>
    </source>
</evidence>
<dbReference type="Proteomes" id="UP000799439">
    <property type="component" value="Unassembled WGS sequence"/>
</dbReference>
<sequence>MAAHLYGTPFKLVKTNHEQFSRPKSPDQPLTEPLSPILNPADTPFSRFVKGFQHSNGLSRPMNNSSWTSQRAWDTQVYQGSRPVIEHRRKSSNTIEELAQVALAAGPSPPLQARRLSYSSVSSSAQPQHSHQQSWGSPPALPTSSHRSQKRSWSAAEVFHPGTFPQARMRNSMPATIHNKDPDVTKISGQNELEAAALLLNFAGQQSESSTTKTTSSQLFNIQDQHGNQQHTVQRSSQDSAILSYLPSPQPNPEEFKPPQETLEPDLEPTDEAMLEDLNQQNIPEHQSYIQTPPEDETQGTLSHQDRDDDSEAIEEKPKRPRGWPKGKPRGPKKSASGASTTKSKNSATKRSRRSAVASKSPEAVTLQPRRNSHMGLPSPTNSLEAPVLKRSRSVPSNCRFVLGKQKSNAGRRPLPKLSKETVCETCKTARESLTGEMDQWISCNGCKKWFHSDCAGFQSEREVRDVDKFFCKVCEADHGATTFVRKSTRAHTAVDYAGLNQGVLRTSDDCHEHHYIQPIKDGTFTFDPETFPRMPPELVTAEYFERSACFNQPILIPAHMNPKPEKRQRQAAVAAANTADGATVGDNDQVMLDDFEYDIVHDDGQDKLDMVIPQDLTVRHVCNLVGADYPLEVIDVKVQGTEGGRWNLGKFADYYETEGEKPIRNVISLEVADTKLGRLLRRPKVVRQIDLQDNVWPKDDPAKSVAFYCLMSVADSYTDFHIDFGGSSVYYHILKGSKTFFFIPPKAKHLKAYEDWNNSPEQNFTFLPHTTKECYRVDLFEGDTMLIPSGWIHAVWTPSNSLVIGGNFLTHMHYGTQLRVVDVERANKTPLKFRYPKFQKVMWYAVIKYLRDDPLPDDVRLQFYSGQQFHRDIPAWQQFDEFGDVTERDPGSYHARYYSQMELDGLPDLASYIFRTIMISLDRIEGITVETRRAVVASIPKGYGEPLDIAKTFALWVAWKRGNENPPQWAHPEFGLPDKEGVELKKLSSKMLKQKQRQEAFEAYKIAPERQSARQKQQESNRVATFNAQQPESPSAATPSPKTSLGPRRVACDACRRRRIRCKHKEEVASSTTLNSKLVVAGPSTYSTGRRPSREFDAVLIPRSPDHIKKTQIGKTSTAATFANAPPSTPGAIMRDLGSMISAVTSHMITPGTASMDTPSLNTPADASAKKGRSKACPDCRKSKRRCIHDEDGKIDPFKEKQAPIPRGSTTKKRKHAGDDSPETKRPKHEQQDKSQTIADHIPASGTLDAGVGNLNVQPLQTQSLPYEPMAIDPQLTAMSNMANSASTNNDAIDSGMPTSFGQFAAQALNYSIATALDSIESTEVSREGPTRSDMVEDITTTLSAPLQTSDSGVEGMISDGGLIEPAQNQTARIEVDPTTAVDPAIITAFDDSSSRTHPVVGIAAAEQAEHVIPKLEPEPPPALDRTIPNNDSVDEHEITETIEGPTADGSGLSPGVGSTEFTQPVSETKEQTPSANEPPSLSSVSSPLSTAQNTPEPVTTPVLPAAEPSARQSSRRAKPISRFANSHFEGSKLSAAAVEAAKSATRKRSSSSLTAELPGSVDTSPTSKRVKASAPPRDKQLSKTPQAVGQDIKIEGAQTAEDEESLRLARELMGESFGLRGRRSVGV</sequence>
<dbReference type="InterPro" id="IPR003347">
    <property type="entry name" value="JmjC_dom"/>
</dbReference>
<keyword evidence="16" id="KW-0539">Nucleus</keyword>
<feature type="region of interest" description="Disordered" evidence="20">
    <location>
        <begin position="226"/>
        <end position="277"/>
    </location>
</feature>
<dbReference type="InterPro" id="IPR011011">
    <property type="entry name" value="Znf_FYVE_PHD"/>
</dbReference>
<dbReference type="EMBL" id="ML996081">
    <property type="protein sequence ID" value="KAF2157844.1"/>
    <property type="molecule type" value="Genomic_DNA"/>
</dbReference>
<dbReference type="Pfam" id="PF17811">
    <property type="entry name" value="JHD"/>
    <property type="match status" value="1"/>
</dbReference>
<evidence type="ECO:0000256" key="14">
    <source>
        <dbReference type="ARBA" id="ARBA00023015"/>
    </source>
</evidence>
<dbReference type="InterPro" id="IPR050690">
    <property type="entry name" value="JHDM1_Histone_Demethylase"/>
</dbReference>
<evidence type="ECO:0000256" key="15">
    <source>
        <dbReference type="ARBA" id="ARBA00023163"/>
    </source>
</evidence>
<gene>
    <name evidence="23" type="ORF">K461DRAFT_290118</name>
</gene>
<name>A0A9P4MQ22_9PEZI</name>
<feature type="compositionally biased region" description="Basic and acidic residues" evidence="20">
    <location>
        <begin position="15"/>
        <end position="25"/>
    </location>
</feature>
<evidence type="ECO:0000256" key="2">
    <source>
        <dbReference type="ARBA" id="ARBA00003909"/>
    </source>
</evidence>
<evidence type="ECO:0000259" key="21">
    <source>
        <dbReference type="PROSITE" id="PS50016"/>
    </source>
</evidence>
<dbReference type="SMART" id="SM00558">
    <property type="entry name" value="JmjC"/>
    <property type="match status" value="1"/>
</dbReference>
<dbReference type="SUPFAM" id="SSF51197">
    <property type="entry name" value="Clavaminate synthase-like"/>
    <property type="match status" value="1"/>
</dbReference>
<comment type="function">
    <text evidence="2">Histone demethylase that specifically demethylates 'Lys-36' of histone H3, thereby playing a central role in histone code.</text>
</comment>
<feature type="region of interest" description="Disordered" evidence="20">
    <location>
        <begin position="1152"/>
        <end position="1237"/>
    </location>
</feature>
<dbReference type="CDD" id="cd00067">
    <property type="entry name" value="GAL4"/>
    <property type="match status" value="1"/>
</dbReference>
<keyword evidence="9" id="KW-0862">Zinc</keyword>
<dbReference type="PROSITE" id="PS01359">
    <property type="entry name" value="ZF_PHD_1"/>
    <property type="match status" value="1"/>
</dbReference>
<organism evidence="23 24">
    <name type="scientific">Myriangium duriaei CBS 260.36</name>
    <dbReference type="NCBI Taxonomy" id="1168546"/>
    <lineage>
        <taxon>Eukaryota</taxon>
        <taxon>Fungi</taxon>
        <taxon>Dikarya</taxon>
        <taxon>Ascomycota</taxon>
        <taxon>Pezizomycotina</taxon>
        <taxon>Dothideomycetes</taxon>
        <taxon>Dothideomycetidae</taxon>
        <taxon>Myriangiales</taxon>
        <taxon>Myriangiaceae</taxon>
        <taxon>Myriangium</taxon>
    </lineage>
</organism>
<feature type="compositionally biased region" description="Low complexity" evidence="20">
    <location>
        <begin position="1533"/>
        <end position="1545"/>
    </location>
</feature>
<dbReference type="SUPFAM" id="SSF57903">
    <property type="entry name" value="FYVE/PHD zinc finger"/>
    <property type="match status" value="1"/>
</dbReference>